<comment type="caution">
    <text evidence="9">The sequence shown here is derived from an EMBL/GenBank/DDBJ whole genome shotgun (WGS) entry which is preliminary data.</text>
</comment>
<evidence type="ECO:0000256" key="2">
    <source>
        <dbReference type="ARBA" id="ARBA00022741"/>
    </source>
</evidence>
<feature type="compositionally biased region" description="Low complexity" evidence="7">
    <location>
        <begin position="367"/>
        <end position="385"/>
    </location>
</feature>
<dbReference type="Proteomes" id="UP000807469">
    <property type="component" value="Unassembled WGS sequence"/>
</dbReference>
<protein>
    <recommendedName>
        <fullName evidence="8">Protein kinase domain-containing protein</fullName>
    </recommendedName>
</protein>
<dbReference type="SUPFAM" id="SSF56112">
    <property type="entry name" value="Protein kinase-like (PK-like)"/>
    <property type="match status" value="1"/>
</dbReference>
<evidence type="ECO:0000256" key="6">
    <source>
        <dbReference type="PROSITE-ProRule" id="PRU10141"/>
    </source>
</evidence>
<feature type="region of interest" description="Disordered" evidence="7">
    <location>
        <begin position="291"/>
        <end position="411"/>
    </location>
</feature>
<evidence type="ECO:0000256" key="5">
    <source>
        <dbReference type="ARBA" id="ARBA00037982"/>
    </source>
</evidence>
<feature type="region of interest" description="Disordered" evidence="7">
    <location>
        <begin position="22"/>
        <end position="71"/>
    </location>
</feature>
<keyword evidence="4 6" id="KW-0067">ATP-binding</keyword>
<evidence type="ECO:0000259" key="8">
    <source>
        <dbReference type="PROSITE" id="PS50011"/>
    </source>
</evidence>
<dbReference type="GO" id="GO:0005634">
    <property type="term" value="C:nucleus"/>
    <property type="evidence" value="ECO:0007669"/>
    <property type="project" value="TreeGrafter"/>
</dbReference>
<keyword evidence="10" id="KW-1185">Reference proteome</keyword>
<organism evidence="9 10">
    <name type="scientific">Pholiota conissans</name>
    <dbReference type="NCBI Taxonomy" id="109636"/>
    <lineage>
        <taxon>Eukaryota</taxon>
        <taxon>Fungi</taxon>
        <taxon>Dikarya</taxon>
        <taxon>Basidiomycota</taxon>
        <taxon>Agaricomycotina</taxon>
        <taxon>Agaricomycetes</taxon>
        <taxon>Agaricomycetidae</taxon>
        <taxon>Agaricales</taxon>
        <taxon>Agaricineae</taxon>
        <taxon>Strophariaceae</taxon>
        <taxon>Pholiota</taxon>
    </lineage>
</organism>
<dbReference type="PROSITE" id="PS00107">
    <property type="entry name" value="PROTEIN_KINASE_ATP"/>
    <property type="match status" value="1"/>
</dbReference>
<dbReference type="OrthoDB" id="5337378at2759"/>
<dbReference type="InterPro" id="IPR000719">
    <property type="entry name" value="Prot_kinase_dom"/>
</dbReference>
<evidence type="ECO:0000313" key="9">
    <source>
        <dbReference type="EMBL" id="KAF9485940.1"/>
    </source>
</evidence>
<accession>A0A9P5ZFZ0</accession>
<evidence type="ECO:0000313" key="10">
    <source>
        <dbReference type="Proteomes" id="UP000807469"/>
    </source>
</evidence>
<dbReference type="AlphaFoldDB" id="A0A9P5ZFZ0"/>
<feature type="region of interest" description="Disordered" evidence="7">
    <location>
        <begin position="712"/>
        <end position="757"/>
    </location>
</feature>
<keyword evidence="2 6" id="KW-0547">Nucleotide-binding</keyword>
<feature type="compositionally biased region" description="Polar residues" evidence="7">
    <location>
        <begin position="57"/>
        <end position="71"/>
    </location>
</feature>
<keyword evidence="3" id="KW-0418">Kinase</keyword>
<feature type="compositionally biased region" description="Low complexity" evidence="7">
    <location>
        <begin position="442"/>
        <end position="455"/>
    </location>
</feature>
<evidence type="ECO:0000256" key="4">
    <source>
        <dbReference type="ARBA" id="ARBA00022840"/>
    </source>
</evidence>
<feature type="domain" description="Protein kinase" evidence="8">
    <location>
        <begin position="880"/>
        <end position="1167"/>
    </location>
</feature>
<dbReference type="GO" id="GO:0005524">
    <property type="term" value="F:ATP binding"/>
    <property type="evidence" value="ECO:0007669"/>
    <property type="project" value="UniProtKB-UniRule"/>
</dbReference>
<gene>
    <name evidence="9" type="ORF">BDN70DRAFT_889660</name>
</gene>
<dbReference type="GO" id="GO:0005737">
    <property type="term" value="C:cytoplasm"/>
    <property type="evidence" value="ECO:0007669"/>
    <property type="project" value="TreeGrafter"/>
</dbReference>
<evidence type="ECO:0000256" key="3">
    <source>
        <dbReference type="ARBA" id="ARBA00022777"/>
    </source>
</evidence>
<dbReference type="InterPro" id="IPR050339">
    <property type="entry name" value="CC_SR_Kinase"/>
</dbReference>
<reference evidence="9" key="1">
    <citation type="submission" date="2020-11" db="EMBL/GenBank/DDBJ databases">
        <authorList>
            <consortium name="DOE Joint Genome Institute"/>
            <person name="Ahrendt S."/>
            <person name="Riley R."/>
            <person name="Andreopoulos W."/>
            <person name="Labutti K."/>
            <person name="Pangilinan J."/>
            <person name="Ruiz-Duenas F.J."/>
            <person name="Barrasa J.M."/>
            <person name="Sanchez-Garcia M."/>
            <person name="Camarero S."/>
            <person name="Miyauchi S."/>
            <person name="Serrano A."/>
            <person name="Linde D."/>
            <person name="Babiker R."/>
            <person name="Drula E."/>
            <person name="Ayuso-Fernandez I."/>
            <person name="Pacheco R."/>
            <person name="Padilla G."/>
            <person name="Ferreira P."/>
            <person name="Barriuso J."/>
            <person name="Kellner H."/>
            <person name="Castanera R."/>
            <person name="Alfaro M."/>
            <person name="Ramirez L."/>
            <person name="Pisabarro A.G."/>
            <person name="Kuo A."/>
            <person name="Tritt A."/>
            <person name="Lipzen A."/>
            <person name="He G."/>
            <person name="Yan M."/>
            <person name="Ng V."/>
            <person name="Cullen D."/>
            <person name="Martin F."/>
            <person name="Rosso M.-N."/>
            <person name="Henrissat B."/>
            <person name="Hibbett D."/>
            <person name="Martinez A.T."/>
            <person name="Grigoriev I.V."/>
        </authorList>
    </citation>
    <scope>NUCLEOTIDE SEQUENCE</scope>
    <source>
        <strain evidence="9">CIRM-BRFM 674</strain>
    </source>
</reference>
<dbReference type="InterPro" id="IPR011009">
    <property type="entry name" value="Kinase-like_dom_sf"/>
</dbReference>
<dbReference type="EMBL" id="MU155132">
    <property type="protein sequence ID" value="KAF9485940.1"/>
    <property type="molecule type" value="Genomic_DNA"/>
</dbReference>
<proteinExistence type="inferred from homology"/>
<comment type="similarity">
    <text evidence="5">Belongs to the protein kinase superfamily. Ser/Thr protein kinase family. GCN2 subfamily.</text>
</comment>
<dbReference type="PROSITE" id="PS00108">
    <property type="entry name" value="PROTEIN_KINASE_ST"/>
    <property type="match status" value="1"/>
</dbReference>
<feature type="region of interest" description="Disordered" evidence="7">
    <location>
        <begin position="172"/>
        <end position="194"/>
    </location>
</feature>
<dbReference type="InterPro" id="IPR008271">
    <property type="entry name" value="Ser/Thr_kinase_AS"/>
</dbReference>
<feature type="region of interest" description="Disordered" evidence="7">
    <location>
        <begin position="769"/>
        <end position="798"/>
    </location>
</feature>
<keyword evidence="1" id="KW-0808">Transferase</keyword>
<dbReference type="Pfam" id="PF00069">
    <property type="entry name" value="Pkinase"/>
    <property type="match status" value="1"/>
</dbReference>
<dbReference type="Gene3D" id="1.10.510.10">
    <property type="entry name" value="Transferase(Phosphotransferase) domain 1"/>
    <property type="match status" value="1"/>
</dbReference>
<dbReference type="Gene3D" id="3.30.200.20">
    <property type="entry name" value="Phosphorylase Kinase, domain 1"/>
    <property type="match status" value="1"/>
</dbReference>
<dbReference type="PANTHER" id="PTHR11042">
    <property type="entry name" value="EUKARYOTIC TRANSLATION INITIATION FACTOR 2-ALPHA KINASE EIF2-ALPHA KINASE -RELATED"/>
    <property type="match status" value="1"/>
</dbReference>
<feature type="compositionally biased region" description="Low complexity" evidence="7">
    <location>
        <begin position="338"/>
        <end position="347"/>
    </location>
</feature>
<dbReference type="InterPro" id="IPR017441">
    <property type="entry name" value="Protein_kinase_ATP_BS"/>
</dbReference>
<evidence type="ECO:0000256" key="1">
    <source>
        <dbReference type="ARBA" id="ARBA00022679"/>
    </source>
</evidence>
<dbReference type="GO" id="GO:0004672">
    <property type="term" value="F:protein kinase activity"/>
    <property type="evidence" value="ECO:0007669"/>
    <property type="project" value="InterPro"/>
</dbReference>
<name>A0A9P5ZFZ0_9AGAR</name>
<evidence type="ECO:0000256" key="7">
    <source>
        <dbReference type="SAM" id="MobiDB-lite"/>
    </source>
</evidence>
<dbReference type="PROSITE" id="PS50011">
    <property type="entry name" value="PROTEIN_KINASE_DOM"/>
    <property type="match status" value="1"/>
</dbReference>
<feature type="region of interest" description="Disordered" evidence="7">
    <location>
        <begin position="435"/>
        <end position="477"/>
    </location>
</feature>
<sequence length="1217" mass="132994">MLASTPTKSYVHRNAPGVDVSPNFNIHHCTPPQSHNRYDSPMLSPSPLRKRPLFPMSKNSYANDSDDQSTFPFKPSALAHLNNPLLTTTKPQPITADDEEGAIFLSSTFSESHSASPFFNPSSSTPLLTPVKQSHRISSRPALAPVSTNTTRFGAVTPAADLVTTSRVGVGTKRKSTPNITPLRPSHHTPLRVTSEKSQDTLVAFDRLAPLPAPKFTARTPQTKAETDAYLKRQTATLTRLRLNDHHPQPDGFHDFDETTNDSGCEMDDGYESDHALFLNKTRSKPKHLIFESPFPKGKDKEEVAEAVSPGGHITKRRARSRPLSAELLEKSYKVPQKSPIKSSIPSRVGTRPRHSGPVLFPSTVHRGGMSPSSGSSSSSDTGSPRRPRHRTSGGSNFTRPNAAMYPPRPPLSRIDSISAATLFFGPAIPVAKQSIQTPGPATRSRTSSTALSASKAPIQRLQSQRPNLANRHSYAGPESDLKAWNTVQTRDIPSPGSSPFGAAVDEGLGHTSVEMDDEDLFFAGDDSFKLNLIANTPSPPAKTALPMKYNPREFALGSDEEEMQSTGSSSTGDFRHAMPKASTSVSSICSDEGLVTPGVAPEGFSGWPTAKVFVKGADDSHTHTHPYGGKVIDVDEFIMKTLSDASKASNMPKKAPGTPVKKTRMSYFGNERPWQSAVASKVGLKDDCDFKKVPRKSLPAAFSGMNSKAAKLTIERQNSTDTEEEEEYSPSMRRDNKYTGLGLGQPPPPGAKNGAPLVRNRWLMRRSSSGAFSSGSDQTSVTNTPTRGKGIDWQLPKPRIPLHLPFSGDEPNKIWSRSTSGSSNSSVTTLNSPTDYRRKSLVDTTVGARHLPSRREMVARRLSDSFAEDEQPGRFDRDFEEIEEVGSGEFGKVIKVQNKTSDALYAIKKSKQFEGAKHRLRLHEEVSILKHLSQAAKSRYVDGRHPNVLAYIDSWEENEALYICTELCESGNLARFLWEYGRVFPRLDEARVWKIVVDLSNGLRFIHDSGVIHLDLKPSNVFVTKEGQFKIGDFGMASLWPRPSFVDTASGASASALGGVQLGGSGEGGGGFEREGDKLYLAPEVLQGRYGKAADVFSFGMTILETASNVVVPDQGEGWQRLRREDFSQVDLEEDSPELADLVWSMMRTEPTARLTIGQVCAHPVVRRAREAMERMRDVLKSQGKSMWGASPLASVPHGFLEDILDRGEGAMDTSL</sequence>
<feature type="compositionally biased region" description="Polar residues" evidence="7">
    <location>
        <begin position="778"/>
        <end position="787"/>
    </location>
</feature>
<feature type="region of interest" description="Disordered" evidence="7">
    <location>
        <begin position="558"/>
        <end position="578"/>
    </location>
</feature>
<feature type="binding site" evidence="6">
    <location>
        <position position="910"/>
    </location>
    <ligand>
        <name>ATP</name>
        <dbReference type="ChEBI" id="CHEBI:30616"/>
    </ligand>
</feature>
<dbReference type="SMART" id="SM00220">
    <property type="entry name" value="S_TKc"/>
    <property type="match status" value="1"/>
</dbReference>